<evidence type="ECO:0000313" key="2">
    <source>
        <dbReference type="EMBL" id="ARO90308.1"/>
    </source>
</evidence>
<accession>A0A1C9CCN5</accession>
<protein>
    <submittedName>
        <fullName evidence="2">Conserved hypothetical plastid protein</fullName>
    </submittedName>
</protein>
<organism evidence="1">
    <name type="scientific">Bangiopsis subsimplex</name>
    <dbReference type="NCBI Taxonomy" id="139980"/>
    <lineage>
        <taxon>Eukaryota</taxon>
        <taxon>Rhodophyta</taxon>
        <taxon>Stylonematophyceae</taxon>
        <taxon>Stylonematales</taxon>
        <taxon>Stylonemataceae</taxon>
        <taxon>Bangiopsis</taxon>
    </lineage>
</organism>
<sequence length="493" mass="58583">MSKENFSASSQYILKQKHISEKTEQVFALTRKNKMQSRNQDVRLSDDEINNMPMQNLKYEQIFNTFGKQHFQHFLNYFTKKLNQQIVIYSKKSNILVNNAIKEELLTKSEQEQRRISKDQFKRSLLVERIHFKFPKKSNNLNPLLAMRVSWSKLPILTSPVNKISKVLSFENARTPGFPNEYQKLLLNNFQNFPIFSIENNLRQIILSYPPEAFAKNWADRLYDWYYRIFEWEKDTRGTNLGFFFFNPSNAELYEHNVRDFGALSAHDLGTKLSVFKLSTAYELSRTSPPETRFMFIPDIEEIGNLLNVYKKNYGKKMQFHTKQKISKLGFANQPIYVIQPTRIKTNLFKSKVISYNGKLKDHVYIFCSLDGAETAWKKFREELGENRLPKRPNLLVYNFNSFIKDYENGIIDFGKNIILVPNRQTWETLEVAQTLENKKTKLQNFYDQYISSKIYFSKLWIKRFRLVLFHAPRVNEYPRRELLLPSEDNNKD</sequence>
<geneLocation type="plastid" evidence="1"/>
<keyword evidence="1" id="KW-0934">Plastid</keyword>
<keyword evidence="2" id="KW-0150">Chloroplast</keyword>
<gene>
    <name evidence="1" type="primary">ycf80</name>
    <name evidence="1" type="ORF">Bangp_053</name>
</gene>
<reference evidence="1" key="1">
    <citation type="journal article" date="2016" name="BMC Biol.">
        <title>Parallel evolution of highly conserved plastid genome architecture in red seaweeds and seed plants.</title>
        <authorList>
            <person name="Lee J."/>
            <person name="Cho C.H."/>
            <person name="Park S.I."/>
            <person name="Choi J.W."/>
            <person name="Song H.S."/>
            <person name="West J.A."/>
            <person name="Bhattacharya D."/>
            <person name="Yoon H.S."/>
        </authorList>
    </citation>
    <scope>NUCLEOTIDE SEQUENCE</scope>
</reference>
<reference evidence="2" key="2">
    <citation type="submission" date="2017-03" db="EMBL/GenBank/DDBJ databases">
        <title>The new red algal subphylum Proteorhodophytina comprises the largest and most divergent plastid genomes known.</title>
        <authorList>
            <person name="Munoz-Gomez S.A."/>
            <person name="Mejia-Franco F.G."/>
            <person name="Durnin K."/>
            <person name="Morgan C."/>
            <person name="Grisdale C.J."/>
            <person name="Archibald J.M."/>
            <person name="Slamovits C.H."/>
        </authorList>
    </citation>
    <scope>NUCLEOTIDE SEQUENCE</scope>
    <source>
        <strain evidence="2">UTEX LB2854</strain>
    </source>
</reference>
<dbReference type="AlphaFoldDB" id="A0A1C9CCN5"/>
<evidence type="ECO:0000313" key="1">
    <source>
        <dbReference type="EMBL" id="AOM66135.1"/>
    </source>
</evidence>
<proteinExistence type="predicted"/>
<dbReference type="EMBL" id="KX284718">
    <property type="protein sequence ID" value="AOM66135.1"/>
    <property type="molecule type" value="Genomic_DNA"/>
</dbReference>
<dbReference type="EMBL" id="KY709207">
    <property type="protein sequence ID" value="ARO90308.1"/>
    <property type="molecule type" value="Genomic_DNA"/>
</dbReference>
<dbReference type="GeneID" id="29073205"/>
<name>A0A1C9CCN5_9RHOD</name>
<dbReference type="RefSeq" id="YP_009296792.1">
    <property type="nucleotide sequence ID" value="NC_031173.1"/>
</dbReference>